<evidence type="ECO:0000313" key="2">
    <source>
        <dbReference type="EMBL" id="MBX43337.1"/>
    </source>
</evidence>
<proteinExistence type="predicted"/>
<dbReference type="EMBL" id="GGEC01062853">
    <property type="protein sequence ID" value="MBX43337.1"/>
    <property type="molecule type" value="Transcribed_RNA"/>
</dbReference>
<evidence type="ECO:0000256" key="1">
    <source>
        <dbReference type="SAM" id="MobiDB-lite"/>
    </source>
</evidence>
<reference evidence="2" key="1">
    <citation type="submission" date="2018-02" db="EMBL/GenBank/DDBJ databases">
        <title>Rhizophora mucronata_Transcriptome.</title>
        <authorList>
            <person name="Meera S.P."/>
            <person name="Sreeshan A."/>
            <person name="Augustine A."/>
        </authorList>
    </citation>
    <scope>NUCLEOTIDE SEQUENCE</scope>
    <source>
        <tissue evidence="2">Leaf</tissue>
    </source>
</reference>
<dbReference type="PANTHER" id="PTHR31659:SF0">
    <property type="entry name" value="EMB|CAB61945.1"/>
    <property type="match status" value="1"/>
</dbReference>
<dbReference type="AlphaFoldDB" id="A0A2P2NLG6"/>
<dbReference type="PANTHER" id="PTHR31659">
    <property type="entry name" value="PROTEIN: UPF0503-LIKE PROTEIN, PUTATIVE (DUF740)-RELATED"/>
    <property type="match status" value="1"/>
</dbReference>
<feature type="region of interest" description="Disordered" evidence="1">
    <location>
        <begin position="80"/>
        <end position="116"/>
    </location>
</feature>
<feature type="compositionally biased region" description="Basic and acidic residues" evidence="1">
    <location>
        <begin position="80"/>
        <end position="95"/>
    </location>
</feature>
<feature type="region of interest" description="Disordered" evidence="1">
    <location>
        <begin position="1"/>
        <end position="31"/>
    </location>
</feature>
<name>A0A2P2NLG6_RHIMU</name>
<organism evidence="2">
    <name type="scientific">Rhizophora mucronata</name>
    <name type="common">Asiatic mangrove</name>
    <dbReference type="NCBI Taxonomy" id="61149"/>
    <lineage>
        <taxon>Eukaryota</taxon>
        <taxon>Viridiplantae</taxon>
        <taxon>Streptophyta</taxon>
        <taxon>Embryophyta</taxon>
        <taxon>Tracheophyta</taxon>
        <taxon>Spermatophyta</taxon>
        <taxon>Magnoliopsida</taxon>
        <taxon>eudicotyledons</taxon>
        <taxon>Gunneridae</taxon>
        <taxon>Pentapetalae</taxon>
        <taxon>rosids</taxon>
        <taxon>fabids</taxon>
        <taxon>Malpighiales</taxon>
        <taxon>Rhizophoraceae</taxon>
        <taxon>Rhizophora</taxon>
    </lineage>
</organism>
<dbReference type="InterPro" id="IPR008004">
    <property type="entry name" value="OCTOPUS-like"/>
</dbReference>
<accession>A0A2P2NLG6</accession>
<protein>
    <submittedName>
        <fullName evidence="2">Uncharacterized protein</fullName>
    </submittedName>
</protein>
<sequence>MEMERSSVRKPRETQSEIGDYGFGRRSCDTDPRLSLDIARLSVDDSRYSFDEPRASWDGYLIGKTCPRLTPMVSVREDVKLPGEEEGESGKDGVKSKNGGECSPGGTAQTRDYYTERRRRRSFDKSGLNRRVDLVDDELKSISNAKVSPETVGLFHGAKLLVTEKELRDSNWYSLKGYPAESVVDSLSKDVGSGVGDASKKGFKFKGQQRWRSLWNVWGLMQRRSESKSGDEESSVGGNAVNEPMVESLQKLSEVANGEVGNVVSPKLLRSYTVSARGSCKMASSACDIEATGNDMKRREDAVLQQNRGVKHSPNNLDHGLFRFYLTPLRSYGRAKSGKNRLMNRTVARNVL</sequence>
<dbReference type="Pfam" id="PF05340">
    <property type="entry name" value="DUF740"/>
    <property type="match status" value="1"/>
</dbReference>
<feature type="compositionally biased region" description="Basic and acidic residues" evidence="1">
    <location>
        <begin position="1"/>
        <end position="15"/>
    </location>
</feature>